<dbReference type="AlphaFoldDB" id="A0A1I8G5R3"/>
<proteinExistence type="predicted"/>
<dbReference type="Proteomes" id="UP000095280">
    <property type="component" value="Unplaced"/>
</dbReference>
<dbReference type="InterPro" id="IPR032071">
    <property type="entry name" value="DUF4806"/>
</dbReference>
<feature type="domain" description="DUF4806" evidence="1">
    <location>
        <begin position="2"/>
        <end position="72"/>
    </location>
</feature>
<dbReference type="Pfam" id="PF16064">
    <property type="entry name" value="DUF4806"/>
    <property type="match status" value="1"/>
</dbReference>
<keyword evidence="2" id="KW-1185">Reference proteome</keyword>
<dbReference type="PANTHER" id="PTHR34153:SF2">
    <property type="entry name" value="SI:CH211-262H13.3-RELATED"/>
    <property type="match status" value="1"/>
</dbReference>
<reference evidence="3" key="1">
    <citation type="submission" date="2016-11" db="UniProtKB">
        <authorList>
            <consortium name="WormBaseParasite"/>
        </authorList>
    </citation>
    <scope>IDENTIFICATION</scope>
</reference>
<evidence type="ECO:0000313" key="3">
    <source>
        <dbReference type="WBParaSite" id="maker-uti_cns_0000908-snap-gene-1.26-mRNA-1"/>
    </source>
</evidence>
<protein>
    <submittedName>
        <fullName evidence="3">DUF4806 domain-containing protein</fullName>
    </submittedName>
</protein>
<dbReference type="PANTHER" id="PTHR34153">
    <property type="entry name" value="SI:CH211-262H13.3-RELATED-RELATED"/>
    <property type="match status" value="1"/>
</dbReference>
<evidence type="ECO:0000259" key="1">
    <source>
        <dbReference type="Pfam" id="PF16064"/>
    </source>
</evidence>
<dbReference type="WBParaSite" id="maker-uti_cns_0000908-snap-gene-1.26-mRNA-1">
    <property type="protein sequence ID" value="maker-uti_cns_0000908-snap-gene-1.26-mRNA-1"/>
    <property type="gene ID" value="maker-uti_cns_0000908-snap-gene-1.26"/>
</dbReference>
<organism evidence="2 3">
    <name type="scientific">Macrostomum lignano</name>
    <dbReference type="NCBI Taxonomy" id="282301"/>
    <lineage>
        <taxon>Eukaryota</taxon>
        <taxon>Metazoa</taxon>
        <taxon>Spiralia</taxon>
        <taxon>Lophotrochozoa</taxon>
        <taxon>Platyhelminthes</taxon>
        <taxon>Rhabditophora</taxon>
        <taxon>Macrostomorpha</taxon>
        <taxon>Macrostomida</taxon>
        <taxon>Macrostomidae</taxon>
        <taxon>Macrostomum</taxon>
    </lineage>
</organism>
<name>A0A1I8G5R3_9PLAT</name>
<sequence length="102" mass="11387">MSLPVSSQEGLDNLLELLGDKGLQKLLARQLAHIGGKDVRETARRMLRHVLAPDVMATFNFTGTGSKRSFKQCLLYKVVICAFRLGRSNVTDKRLMMLLPTV</sequence>
<evidence type="ECO:0000313" key="2">
    <source>
        <dbReference type="Proteomes" id="UP000095280"/>
    </source>
</evidence>
<accession>A0A1I8G5R3</accession>